<feature type="domain" description="DNA helicase Pif1-like 2B" evidence="2">
    <location>
        <begin position="39"/>
        <end position="83"/>
    </location>
</feature>
<evidence type="ECO:0000313" key="4">
    <source>
        <dbReference type="Proteomes" id="UP000024635"/>
    </source>
</evidence>
<dbReference type="EMBL" id="JARK01001357">
    <property type="protein sequence ID" value="EYC20655.1"/>
    <property type="molecule type" value="Genomic_DNA"/>
</dbReference>
<dbReference type="SUPFAM" id="SSF52540">
    <property type="entry name" value="P-loop containing nucleoside triphosphate hydrolases"/>
    <property type="match status" value="1"/>
</dbReference>
<accession>A0A016UZR2</accession>
<dbReference type="GO" id="GO:0005524">
    <property type="term" value="F:ATP binding"/>
    <property type="evidence" value="ECO:0007669"/>
    <property type="project" value="InterPro"/>
</dbReference>
<dbReference type="InterPro" id="IPR049163">
    <property type="entry name" value="Pif1-like_2B_dom"/>
</dbReference>
<dbReference type="InterPro" id="IPR027417">
    <property type="entry name" value="P-loop_NTPase"/>
</dbReference>
<dbReference type="GO" id="GO:0006260">
    <property type="term" value="P:DNA replication"/>
    <property type="evidence" value="ECO:0007669"/>
    <property type="project" value="TreeGrafter"/>
</dbReference>
<keyword evidence="4" id="KW-1185">Reference proteome</keyword>
<dbReference type="STRING" id="53326.A0A016UZR2"/>
<dbReference type="Gene3D" id="3.40.50.300">
    <property type="entry name" value="P-loop containing nucleotide triphosphate hydrolases"/>
    <property type="match status" value="1"/>
</dbReference>
<dbReference type="AlphaFoldDB" id="A0A016UZR2"/>
<evidence type="ECO:0000259" key="1">
    <source>
        <dbReference type="Pfam" id="PF01443"/>
    </source>
</evidence>
<dbReference type="OrthoDB" id="9997116at2759"/>
<name>A0A016UZR2_9BILA</name>
<protein>
    <submittedName>
        <fullName evidence="3">Uncharacterized protein</fullName>
    </submittedName>
</protein>
<dbReference type="InterPro" id="IPR027351">
    <property type="entry name" value="(+)RNA_virus_helicase_core_dom"/>
</dbReference>
<gene>
    <name evidence="3" type="primary">Acey_s0021.g345</name>
    <name evidence="3" type="ORF">Y032_0021g345</name>
</gene>
<feature type="domain" description="(+)RNA virus helicase C-terminal" evidence="1">
    <location>
        <begin position="129"/>
        <end position="174"/>
    </location>
</feature>
<evidence type="ECO:0000313" key="3">
    <source>
        <dbReference type="EMBL" id="EYC20655.1"/>
    </source>
</evidence>
<evidence type="ECO:0000259" key="2">
    <source>
        <dbReference type="Pfam" id="PF21530"/>
    </source>
</evidence>
<organism evidence="3 4">
    <name type="scientific">Ancylostoma ceylanicum</name>
    <dbReference type="NCBI Taxonomy" id="53326"/>
    <lineage>
        <taxon>Eukaryota</taxon>
        <taxon>Metazoa</taxon>
        <taxon>Ecdysozoa</taxon>
        <taxon>Nematoda</taxon>
        <taxon>Chromadorea</taxon>
        <taxon>Rhabditida</taxon>
        <taxon>Rhabditina</taxon>
        <taxon>Rhabditomorpha</taxon>
        <taxon>Strongyloidea</taxon>
        <taxon>Ancylostomatidae</taxon>
        <taxon>Ancylostomatinae</taxon>
        <taxon>Ancylostoma</taxon>
    </lineage>
</organism>
<comment type="caution">
    <text evidence="3">The sequence shown here is derived from an EMBL/GenBank/DDBJ whole genome shotgun (WGS) entry which is preliminary data.</text>
</comment>
<dbReference type="GO" id="GO:0005657">
    <property type="term" value="C:replication fork"/>
    <property type="evidence" value="ECO:0007669"/>
    <property type="project" value="TreeGrafter"/>
</dbReference>
<dbReference type="Pfam" id="PF01443">
    <property type="entry name" value="Viral_helicase1"/>
    <property type="match status" value="1"/>
</dbReference>
<dbReference type="PANTHER" id="PTHR23274">
    <property type="entry name" value="DNA HELICASE-RELATED"/>
    <property type="match status" value="1"/>
</dbReference>
<proteinExistence type="predicted"/>
<dbReference type="Pfam" id="PF21530">
    <property type="entry name" value="Pif1_2B_dom"/>
    <property type="match status" value="1"/>
</dbReference>
<dbReference type="CDD" id="cd18809">
    <property type="entry name" value="SF1_C_RecD"/>
    <property type="match status" value="1"/>
</dbReference>
<sequence>MYNSIISQINQAEYLEKEKRNTPVTDEDGVRGMPCENEEFLHQFTPTGMPKYNLRLKVEAIIMLIKNLDISEGLCNGTRLIVLSILRENRLLHCKNLITGAEVYITRIPLNYSDETTGIAFDRFQFPVRLTYCMTVNKSQGQTFEKVVVILRTPSLAHGSTYVALSRVRTRKNIRVTANWGPPLPEILKIRNVVYADIMED</sequence>
<dbReference type="PANTHER" id="PTHR23274:SF50">
    <property type="entry name" value="ATP-DEPENDENT DNA HELICASE"/>
    <property type="match status" value="1"/>
</dbReference>
<dbReference type="Proteomes" id="UP000024635">
    <property type="component" value="Unassembled WGS sequence"/>
</dbReference>
<reference evidence="4" key="1">
    <citation type="journal article" date="2015" name="Nat. Genet.">
        <title>The genome and transcriptome of the zoonotic hookworm Ancylostoma ceylanicum identify infection-specific gene families.</title>
        <authorList>
            <person name="Schwarz E.M."/>
            <person name="Hu Y."/>
            <person name="Antoshechkin I."/>
            <person name="Miller M.M."/>
            <person name="Sternberg P.W."/>
            <person name="Aroian R.V."/>
        </authorList>
    </citation>
    <scope>NUCLEOTIDE SEQUENCE</scope>
    <source>
        <strain evidence="4">HY135</strain>
    </source>
</reference>